<keyword evidence="3" id="KW-0067">ATP-binding</keyword>
<dbReference type="PANTHER" id="PTHR11669:SF20">
    <property type="entry name" value="REPLICATION FACTOR C SUBUNIT 4"/>
    <property type="match status" value="1"/>
</dbReference>
<dbReference type="GO" id="GO:0005524">
    <property type="term" value="F:ATP binding"/>
    <property type="evidence" value="ECO:0007669"/>
    <property type="project" value="UniProtKB-KW"/>
</dbReference>
<dbReference type="SUPFAM" id="SSF52540">
    <property type="entry name" value="P-loop containing nucleoside triphosphate hydrolases"/>
    <property type="match status" value="1"/>
</dbReference>
<dbReference type="InterPro" id="IPR003593">
    <property type="entry name" value="AAA+_ATPase"/>
</dbReference>
<dbReference type="PANTHER" id="PTHR11669">
    <property type="entry name" value="REPLICATION FACTOR C / DNA POLYMERASE III GAMMA-TAU SUBUNIT"/>
    <property type="match status" value="1"/>
</dbReference>
<proteinExistence type="predicted"/>
<keyword evidence="1" id="KW-0235">DNA replication</keyword>
<accession>A0A6C0DP64</accession>
<evidence type="ECO:0000259" key="4">
    <source>
        <dbReference type="SMART" id="SM00382"/>
    </source>
</evidence>
<reference evidence="5" key="1">
    <citation type="journal article" date="2020" name="Nature">
        <title>Giant virus diversity and host interactions through global metagenomics.</title>
        <authorList>
            <person name="Schulz F."/>
            <person name="Roux S."/>
            <person name="Paez-Espino D."/>
            <person name="Jungbluth S."/>
            <person name="Walsh D.A."/>
            <person name="Denef V.J."/>
            <person name="McMahon K.D."/>
            <person name="Konstantinidis K.T."/>
            <person name="Eloe-Fadrosh E.A."/>
            <person name="Kyrpides N.C."/>
            <person name="Woyke T."/>
        </authorList>
    </citation>
    <scope>NUCLEOTIDE SEQUENCE</scope>
    <source>
        <strain evidence="5">GVMAG-M-3300023174-46</strain>
    </source>
</reference>
<keyword evidence="2" id="KW-0547">Nucleotide-binding</keyword>
<organism evidence="5">
    <name type="scientific">viral metagenome</name>
    <dbReference type="NCBI Taxonomy" id="1070528"/>
    <lineage>
        <taxon>unclassified sequences</taxon>
        <taxon>metagenomes</taxon>
        <taxon>organismal metagenomes</taxon>
    </lineage>
</organism>
<evidence type="ECO:0000256" key="1">
    <source>
        <dbReference type="ARBA" id="ARBA00022705"/>
    </source>
</evidence>
<dbReference type="Pfam" id="PF00004">
    <property type="entry name" value="AAA"/>
    <property type="match status" value="1"/>
</dbReference>
<dbReference type="SMART" id="SM00382">
    <property type="entry name" value="AAA"/>
    <property type="match status" value="1"/>
</dbReference>
<dbReference type="InterPro" id="IPR027417">
    <property type="entry name" value="P-loop_NTPase"/>
</dbReference>
<dbReference type="InterPro" id="IPR050238">
    <property type="entry name" value="DNA_Rep/Repair_Clamp_Loader"/>
</dbReference>
<dbReference type="GO" id="GO:0006261">
    <property type="term" value="P:DNA-templated DNA replication"/>
    <property type="evidence" value="ECO:0007669"/>
    <property type="project" value="TreeGrafter"/>
</dbReference>
<sequence>MAVVLQPSALPEFFQIMLKYPESRSHMLFLGPPGSGKTTTAQSFASALHGQKQNQFSSLLFLNSSDERSLETMRHKIYPFVESRMQTLFFAPGQAPPKVLIFDEAETLTDQAQCALRPLIQRSTKEVILIFICNSLSHIHPQILNKFLIVPFTPTPSQRLQKILSLEVPGFDSLFRRGDIRFFKQCPQHAKQITRFLFRSLHATSQEELYQLVTESGTPFRERITWFLLFQQMHGSIPSKELSLWSAITASETQSSLTDSITQTLLFKLWKTRMALFIPPLSSNKS</sequence>
<dbReference type="GO" id="GO:0016887">
    <property type="term" value="F:ATP hydrolysis activity"/>
    <property type="evidence" value="ECO:0007669"/>
    <property type="project" value="InterPro"/>
</dbReference>
<evidence type="ECO:0000256" key="2">
    <source>
        <dbReference type="ARBA" id="ARBA00022741"/>
    </source>
</evidence>
<protein>
    <recommendedName>
        <fullName evidence="4">AAA+ ATPase domain-containing protein</fullName>
    </recommendedName>
</protein>
<dbReference type="GO" id="GO:0005663">
    <property type="term" value="C:DNA replication factor C complex"/>
    <property type="evidence" value="ECO:0007669"/>
    <property type="project" value="TreeGrafter"/>
</dbReference>
<name>A0A6C0DP64_9ZZZZ</name>
<dbReference type="EMBL" id="MN739654">
    <property type="protein sequence ID" value="QHT18343.1"/>
    <property type="molecule type" value="Genomic_DNA"/>
</dbReference>
<evidence type="ECO:0000256" key="3">
    <source>
        <dbReference type="ARBA" id="ARBA00022840"/>
    </source>
</evidence>
<dbReference type="InterPro" id="IPR003959">
    <property type="entry name" value="ATPase_AAA_core"/>
</dbReference>
<dbReference type="GO" id="GO:0003689">
    <property type="term" value="F:DNA clamp loader activity"/>
    <property type="evidence" value="ECO:0007669"/>
    <property type="project" value="TreeGrafter"/>
</dbReference>
<dbReference type="AlphaFoldDB" id="A0A6C0DP64"/>
<feature type="domain" description="AAA+ ATPase" evidence="4">
    <location>
        <begin position="23"/>
        <end position="170"/>
    </location>
</feature>
<dbReference type="CDD" id="cd00009">
    <property type="entry name" value="AAA"/>
    <property type="match status" value="1"/>
</dbReference>
<dbReference type="Gene3D" id="3.40.50.300">
    <property type="entry name" value="P-loop containing nucleotide triphosphate hydrolases"/>
    <property type="match status" value="1"/>
</dbReference>
<dbReference type="GO" id="GO:0006281">
    <property type="term" value="P:DNA repair"/>
    <property type="evidence" value="ECO:0007669"/>
    <property type="project" value="TreeGrafter"/>
</dbReference>
<evidence type="ECO:0000313" key="5">
    <source>
        <dbReference type="EMBL" id="QHT18343.1"/>
    </source>
</evidence>